<evidence type="ECO:0000313" key="2">
    <source>
        <dbReference type="Proteomes" id="UP000229098"/>
    </source>
</evidence>
<organism evidence="1 2">
    <name type="scientific">Candidatus Ryanbacteria bacterium CG10_big_fil_rev_8_21_14_0_10_43_42</name>
    <dbReference type="NCBI Taxonomy" id="1974864"/>
    <lineage>
        <taxon>Bacteria</taxon>
        <taxon>Candidatus Ryaniibacteriota</taxon>
    </lineage>
</organism>
<gene>
    <name evidence="1" type="ORF">COU90_01485</name>
</gene>
<dbReference type="EMBL" id="PFEF01000005">
    <property type="protein sequence ID" value="PJE64497.1"/>
    <property type="molecule type" value="Genomic_DNA"/>
</dbReference>
<evidence type="ECO:0008006" key="3">
    <source>
        <dbReference type="Google" id="ProtNLM"/>
    </source>
</evidence>
<comment type="caution">
    <text evidence="1">The sequence shown here is derived from an EMBL/GenBank/DDBJ whole genome shotgun (WGS) entry which is preliminary data.</text>
</comment>
<dbReference type="Proteomes" id="UP000229098">
    <property type="component" value="Unassembled WGS sequence"/>
</dbReference>
<proteinExistence type="predicted"/>
<dbReference type="AlphaFoldDB" id="A0A2M8KX67"/>
<name>A0A2M8KX67_9BACT</name>
<sequence>MSDKKYRLQIDFGEEAYHELCDLEQQLGAHSKSEVIRDALGVLWWVNDEIRDKNKILVEKRKQEGQEQAEVKEVVFHFIKKPST</sequence>
<reference evidence="2" key="1">
    <citation type="submission" date="2017-09" db="EMBL/GenBank/DDBJ databases">
        <title>Depth-based differentiation of microbial function through sediment-hosted aquifers and enrichment of novel symbionts in the deep terrestrial subsurface.</title>
        <authorList>
            <person name="Probst A.J."/>
            <person name="Ladd B."/>
            <person name="Jarett J.K."/>
            <person name="Geller-Mcgrath D.E."/>
            <person name="Sieber C.M.K."/>
            <person name="Emerson J.B."/>
            <person name="Anantharaman K."/>
            <person name="Thomas B.C."/>
            <person name="Malmstrom R."/>
            <person name="Stieglmeier M."/>
            <person name="Klingl A."/>
            <person name="Woyke T."/>
            <person name="Ryan C.M."/>
            <person name="Banfield J.F."/>
        </authorList>
    </citation>
    <scope>NUCLEOTIDE SEQUENCE [LARGE SCALE GENOMIC DNA]</scope>
</reference>
<protein>
    <recommendedName>
        <fullName evidence="3">Ribbon-helix-helix protein CopG domain-containing protein</fullName>
    </recommendedName>
</protein>
<accession>A0A2M8KX67</accession>
<evidence type="ECO:0000313" key="1">
    <source>
        <dbReference type="EMBL" id="PJE64497.1"/>
    </source>
</evidence>